<accession>A0ABQ8WCW8</accession>
<sequence>MEQLASHPPKPKRGRPRKYTSTKEKKLSKIAQQRNQRQSTRAAKRAQQFDQHYTTARSLSTDNNGLQPTYFPPEELCLATEVEQLLPPLSPELRPCDPSIPEVSPMTNLPLESMPDLDNVPAPDTPPENERNDSNQETSESSILAADTLMDIARNRPQSSGTNAADSLSDLARLLTDQLQQHHGCCPQCHEQQKREHHIKHTKHVGLGEYMDQIQAEGGYSDVLSVATMAKREDNLAGQTSAQRKREIYTGIPAATPHAGPVHLCLAADHEPERPRGKNPAQVPRNFLTLDCFEG</sequence>
<feature type="region of interest" description="Disordered" evidence="1">
    <location>
        <begin position="1"/>
        <end position="68"/>
    </location>
</feature>
<dbReference type="Proteomes" id="UP001220256">
    <property type="component" value="Unassembled WGS sequence"/>
</dbReference>
<gene>
    <name evidence="2" type="ORF">N7505_007276</name>
</gene>
<comment type="caution">
    <text evidence="2">The sequence shown here is derived from an EMBL/GenBank/DDBJ whole genome shotgun (WGS) entry which is preliminary data.</text>
</comment>
<name>A0ABQ8WCW8_PENCH</name>
<keyword evidence="3" id="KW-1185">Reference proteome</keyword>
<protein>
    <recommendedName>
        <fullName evidence="4">BZIP domain-containing protein</fullName>
    </recommendedName>
</protein>
<feature type="compositionally biased region" description="Polar residues" evidence="1">
    <location>
        <begin position="30"/>
        <end position="41"/>
    </location>
</feature>
<proteinExistence type="predicted"/>
<evidence type="ECO:0000256" key="1">
    <source>
        <dbReference type="SAM" id="MobiDB-lite"/>
    </source>
</evidence>
<feature type="region of interest" description="Disordered" evidence="1">
    <location>
        <begin position="88"/>
        <end position="140"/>
    </location>
</feature>
<feature type="compositionally biased region" description="Basic residues" evidence="1">
    <location>
        <begin position="9"/>
        <end position="20"/>
    </location>
</feature>
<reference evidence="2 3" key="1">
    <citation type="journal article" date="2023" name="IMA Fungus">
        <title>Comparative genomic study of the Penicillium genus elucidates a diverse pangenome and 15 lateral gene transfer events.</title>
        <authorList>
            <person name="Petersen C."/>
            <person name="Sorensen T."/>
            <person name="Nielsen M.R."/>
            <person name="Sondergaard T.E."/>
            <person name="Sorensen J.L."/>
            <person name="Fitzpatrick D.A."/>
            <person name="Frisvad J.C."/>
            <person name="Nielsen K.L."/>
        </authorList>
    </citation>
    <scope>NUCLEOTIDE SEQUENCE [LARGE SCALE GENOMIC DNA]</scope>
    <source>
        <strain evidence="2 3">IBT 3361</strain>
    </source>
</reference>
<evidence type="ECO:0000313" key="2">
    <source>
        <dbReference type="EMBL" id="KAJ5264483.1"/>
    </source>
</evidence>
<dbReference type="EMBL" id="JAPVEB010000004">
    <property type="protein sequence ID" value="KAJ5264483.1"/>
    <property type="molecule type" value="Genomic_DNA"/>
</dbReference>
<feature type="compositionally biased region" description="Polar residues" evidence="1">
    <location>
        <begin position="48"/>
        <end position="67"/>
    </location>
</feature>
<evidence type="ECO:0000313" key="3">
    <source>
        <dbReference type="Proteomes" id="UP001220256"/>
    </source>
</evidence>
<organism evidence="2 3">
    <name type="scientific">Penicillium chrysogenum</name>
    <name type="common">Penicillium notatum</name>
    <dbReference type="NCBI Taxonomy" id="5076"/>
    <lineage>
        <taxon>Eukaryota</taxon>
        <taxon>Fungi</taxon>
        <taxon>Dikarya</taxon>
        <taxon>Ascomycota</taxon>
        <taxon>Pezizomycotina</taxon>
        <taxon>Eurotiomycetes</taxon>
        <taxon>Eurotiomycetidae</taxon>
        <taxon>Eurotiales</taxon>
        <taxon>Aspergillaceae</taxon>
        <taxon>Penicillium</taxon>
        <taxon>Penicillium chrysogenum species complex</taxon>
    </lineage>
</organism>
<evidence type="ECO:0008006" key="4">
    <source>
        <dbReference type="Google" id="ProtNLM"/>
    </source>
</evidence>